<keyword evidence="3" id="KW-1185">Reference proteome</keyword>
<dbReference type="AlphaFoldDB" id="A0A9X0D8S2"/>
<name>A0A9X0D8S2_9CNID</name>
<feature type="compositionally biased region" description="Acidic residues" evidence="1">
    <location>
        <begin position="23"/>
        <end position="33"/>
    </location>
</feature>
<proteinExistence type="predicted"/>
<comment type="caution">
    <text evidence="2">The sequence shown here is derived from an EMBL/GenBank/DDBJ whole genome shotgun (WGS) entry which is preliminary data.</text>
</comment>
<dbReference type="EMBL" id="MU825425">
    <property type="protein sequence ID" value="KAJ7389803.1"/>
    <property type="molecule type" value="Genomic_DNA"/>
</dbReference>
<sequence>VNMNSNDKPGKEVIEQHRQGDAVELDEENDEYDQPLKAPAISSVKEAAKLANQLSEFADWHGMEGLSSAVFRIREELLDAQLKSAKQSTIDSFFKPSTVEH</sequence>
<protein>
    <submittedName>
        <fullName evidence="2">Uncharacterized protein</fullName>
    </submittedName>
</protein>
<dbReference type="Proteomes" id="UP001163046">
    <property type="component" value="Unassembled WGS sequence"/>
</dbReference>
<feature type="non-terminal residue" evidence="2">
    <location>
        <position position="1"/>
    </location>
</feature>
<evidence type="ECO:0000313" key="3">
    <source>
        <dbReference type="Proteomes" id="UP001163046"/>
    </source>
</evidence>
<gene>
    <name evidence="2" type="ORF">OS493_029230</name>
</gene>
<feature type="compositionally biased region" description="Basic and acidic residues" evidence="1">
    <location>
        <begin position="8"/>
        <end position="21"/>
    </location>
</feature>
<evidence type="ECO:0000313" key="2">
    <source>
        <dbReference type="EMBL" id="KAJ7389803.1"/>
    </source>
</evidence>
<dbReference type="OrthoDB" id="5973372at2759"/>
<feature type="region of interest" description="Disordered" evidence="1">
    <location>
        <begin position="1"/>
        <end position="36"/>
    </location>
</feature>
<evidence type="ECO:0000256" key="1">
    <source>
        <dbReference type="SAM" id="MobiDB-lite"/>
    </source>
</evidence>
<accession>A0A9X0D8S2</accession>
<organism evidence="2 3">
    <name type="scientific">Desmophyllum pertusum</name>
    <dbReference type="NCBI Taxonomy" id="174260"/>
    <lineage>
        <taxon>Eukaryota</taxon>
        <taxon>Metazoa</taxon>
        <taxon>Cnidaria</taxon>
        <taxon>Anthozoa</taxon>
        <taxon>Hexacorallia</taxon>
        <taxon>Scleractinia</taxon>
        <taxon>Caryophylliina</taxon>
        <taxon>Caryophylliidae</taxon>
        <taxon>Desmophyllum</taxon>
    </lineage>
</organism>
<reference evidence="2" key="1">
    <citation type="submission" date="2023-01" db="EMBL/GenBank/DDBJ databases">
        <title>Genome assembly of the deep-sea coral Lophelia pertusa.</title>
        <authorList>
            <person name="Herrera S."/>
            <person name="Cordes E."/>
        </authorList>
    </citation>
    <scope>NUCLEOTIDE SEQUENCE</scope>
    <source>
        <strain evidence="2">USNM1676648</strain>
        <tissue evidence="2">Polyp</tissue>
    </source>
</reference>